<evidence type="ECO:0000313" key="2">
    <source>
        <dbReference type="EMBL" id="MBB5179240.1"/>
    </source>
</evidence>
<feature type="transmembrane region" description="Helical" evidence="1">
    <location>
        <begin position="6"/>
        <end position="26"/>
    </location>
</feature>
<comment type="caution">
    <text evidence="2">The sequence shown here is derived from an EMBL/GenBank/DDBJ whole genome shotgun (WGS) entry which is preliminary data.</text>
</comment>
<dbReference type="Proteomes" id="UP000525923">
    <property type="component" value="Unassembled WGS sequence"/>
</dbReference>
<dbReference type="Gene3D" id="1.25.10.10">
    <property type="entry name" value="Leucine-rich Repeat Variant"/>
    <property type="match status" value="1"/>
</dbReference>
<dbReference type="AlphaFoldDB" id="A0A7W8CSL4"/>
<evidence type="ECO:0000256" key="1">
    <source>
        <dbReference type="SAM" id="Phobius"/>
    </source>
</evidence>
<evidence type="ECO:0008006" key="4">
    <source>
        <dbReference type="Google" id="ProtNLM"/>
    </source>
</evidence>
<dbReference type="InterPro" id="IPR016024">
    <property type="entry name" value="ARM-type_fold"/>
</dbReference>
<proteinExistence type="predicted"/>
<dbReference type="SUPFAM" id="SSF48371">
    <property type="entry name" value="ARM repeat"/>
    <property type="match status" value="1"/>
</dbReference>
<keyword evidence="1" id="KW-0472">Membrane</keyword>
<protein>
    <recommendedName>
        <fullName evidence="4">HEAT repeat domain-containing protein</fullName>
    </recommendedName>
</protein>
<keyword evidence="1" id="KW-0812">Transmembrane</keyword>
<name>A0A7W8CSL4_9BACL</name>
<dbReference type="EMBL" id="JACHHE010000001">
    <property type="protein sequence ID" value="MBB5179240.1"/>
    <property type="molecule type" value="Genomic_DNA"/>
</dbReference>
<sequence>MASFFVWLIGILLMVQFILLIGLAGWKTVMIRNENTINAEITRLQPQYKDYVSGSLLSQPDAPAANRFQTAAVERLLENMVHADANALNGKRITELAQLHLSERYKVVLKKGTWAERINCLYFIEDFKMVELREELYMHYKGLHKRDEEYRQCLRAAAVLGEGRISEALFTEPPLSVGFIKELLVRMDAELLSDLAGHIESRKEVPQNLLFAFITFNGEQKNEAFFPFVEQMIHDERKEVRIKAMKSLCDYEKISNPSMLAGFFKSVFWEERMYAAKLAGACKLDEYKKPMALLFTDPVWWVRFAAADNIYGLEGGSNLLKDIAATSNDAYARDIAKHMLTRKGRVAS</sequence>
<keyword evidence="1" id="KW-1133">Transmembrane helix</keyword>
<dbReference type="PROSITE" id="PS50077">
    <property type="entry name" value="HEAT_REPEAT"/>
    <property type="match status" value="1"/>
</dbReference>
<evidence type="ECO:0000313" key="3">
    <source>
        <dbReference type="Proteomes" id="UP000525923"/>
    </source>
</evidence>
<dbReference type="InterPro" id="IPR021133">
    <property type="entry name" value="HEAT_type_2"/>
</dbReference>
<gene>
    <name evidence="2" type="ORF">HNQ44_000662</name>
</gene>
<dbReference type="InterPro" id="IPR011989">
    <property type="entry name" value="ARM-like"/>
</dbReference>
<dbReference type="OrthoDB" id="2112914at2"/>
<dbReference type="RefSeq" id="WP_135503981.1">
    <property type="nucleotide sequence ID" value="NZ_JACHHE010000001.1"/>
</dbReference>
<accession>A0A7W8CSL4</accession>
<organism evidence="2 3">
    <name type="scientific">Planococcus koreensis</name>
    <dbReference type="NCBI Taxonomy" id="112331"/>
    <lineage>
        <taxon>Bacteria</taxon>
        <taxon>Bacillati</taxon>
        <taxon>Bacillota</taxon>
        <taxon>Bacilli</taxon>
        <taxon>Bacillales</taxon>
        <taxon>Caryophanaceae</taxon>
        <taxon>Planococcus</taxon>
    </lineage>
</organism>
<keyword evidence="3" id="KW-1185">Reference proteome</keyword>
<reference evidence="2 3" key="1">
    <citation type="submission" date="2020-08" db="EMBL/GenBank/DDBJ databases">
        <title>Genomic Encyclopedia of Type Strains, Phase IV (KMG-IV): sequencing the most valuable type-strain genomes for metagenomic binning, comparative biology and taxonomic classification.</title>
        <authorList>
            <person name="Goeker M."/>
        </authorList>
    </citation>
    <scope>NUCLEOTIDE SEQUENCE [LARGE SCALE GENOMIC DNA]</scope>
    <source>
        <strain evidence="2 3">DSM 15895</strain>
    </source>
</reference>